<gene>
    <name evidence="2" type="ORF">JF625_08510</name>
</gene>
<feature type="region of interest" description="Disordered" evidence="1">
    <location>
        <begin position="20"/>
        <end position="40"/>
    </location>
</feature>
<evidence type="ECO:0000256" key="1">
    <source>
        <dbReference type="SAM" id="MobiDB-lite"/>
    </source>
</evidence>
<evidence type="ECO:0000313" key="3">
    <source>
        <dbReference type="Proteomes" id="UP000700706"/>
    </source>
</evidence>
<comment type="caution">
    <text evidence="2">The sequence shown here is derived from an EMBL/GenBank/DDBJ whole genome shotgun (WGS) entry which is preliminary data.</text>
</comment>
<feature type="compositionally biased region" description="Polar residues" evidence="1">
    <location>
        <begin position="25"/>
        <end position="36"/>
    </location>
</feature>
<dbReference type="Proteomes" id="UP000700706">
    <property type="component" value="Unassembled WGS sequence"/>
</dbReference>
<dbReference type="AlphaFoldDB" id="A0A952FI89"/>
<accession>A0A952FI89</accession>
<protein>
    <submittedName>
        <fullName evidence="2">Uncharacterized protein</fullName>
    </submittedName>
</protein>
<organism evidence="2 3">
    <name type="scientific">Inquilinus limosus</name>
    <dbReference type="NCBI Taxonomy" id="171674"/>
    <lineage>
        <taxon>Bacteria</taxon>
        <taxon>Pseudomonadati</taxon>
        <taxon>Pseudomonadota</taxon>
        <taxon>Alphaproteobacteria</taxon>
        <taxon>Rhodospirillales</taxon>
        <taxon>Rhodospirillaceae</taxon>
        <taxon>Inquilinus</taxon>
    </lineage>
</organism>
<dbReference type="EMBL" id="JAEKLZ010000162">
    <property type="protein sequence ID" value="MBW8725178.1"/>
    <property type="molecule type" value="Genomic_DNA"/>
</dbReference>
<proteinExistence type="predicted"/>
<name>A0A952FI89_9PROT</name>
<sequence length="55" mass="5996">MASTSGSDPVADMKAQMAEIRKQNAQDSIDSAWENQKSSKVDKWAQALQEAARKG</sequence>
<evidence type="ECO:0000313" key="2">
    <source>
        <dbReference type="EMBL" id="MBW8725178.1"/>
    </source>
</evidence>
<reference evidence="2" key="1">
    <citation type="submission" date="2020-06" db="EMBL/GenBank/DDBJ databases">
        <title>Stable isotope informed genome-resolved metagenomics uncovers potential trophic interactions in rhizosphere soil.</title>
        <authorList>
            <person name="Starr E.P."/>
            <person name="Shi S."/>
            <person name="Blazewicz S.J."/>
            <person name="Koch B.J."/>
            <person name="Probst A.J."/>
            <person name="Hungate B.A."/>
            <person name="Pett-Ridge J."/>
            <person name="Firestone M.K."/>
            <person name="Banfield J.F."/>
        </authorList>
    </citation>
    <scope>NUCLEOTIDE SEQUENCE</scope>
    <source>
        <strain evidence="2">YM_69_17</strain>
    </source>
</reference>